<dbReference type="Pfam" id="PF13401">
    <property type="entry name" value="AAA_22"/>
    <property type="match status" value="1"/>
</dbReference>
<evidence type="ECO:0000313" key="3">
    <source>
        <dbReference type="Proteomes" id="UP001596072"/>
    </source>
</evidence>
<dbReference type="PANTHER" id="PTHR47691">
    <property type="entry name" value="REGULATOR-RELATED"/>
    <property type="match status" value="1"/>
</dbReference>
<dbReference type="EMBL" id="JBHSNS010000004">
    <property type="protein sequence ID" value="MFC5729335.1"/>
    <property type="molecule type" value="Genomic_DNA"/>
</dbReference>
<dbReference type="PANTHER" id="PTHR47691:SF3">
    <property type="entry name" value="HTH-TYPE TRANSCRIPTIONAL REGULATOR RV0890C-RELATED"/>
    <property type="match status" value="1"/>
</dbReference>
<keyword evidence="3" id="KW-1185">Reference proteome</keyword>
<evidence type="ECO:0000313" key="2">
    <source>
        <dbReference type="EMBL" id="MFC5729335.1"/>
    </source>
</evidence>
<dbReference type="InterPro" id="IPR027417">
    <property type="entry name" value="P-loop_NTPase"/>
</dbReference>
<dbReference type="SUPFAM" id="SSF52540">
    <property type="entry name" value="P-loop containing nucleoside triphosphate hydrolases"/>
    <property type="match status" value="1"/>
</dbReference>
<feature type="domain" description="ORC1/DEAH AAA+ ATPase" evidence="1">
    <location>
        <begin position="37"/>
        <end position="143"/>
    </location>
</feature>
<evidence type="ECO:0000259" key="1">
    <source>
        <dbReference type="Pfam" id="PF13401"/>
    </source>
</evidence>
<dbReference type="RefSeq" id="WP_136432859.1">
    <property type="nucleotide sequence ID" value="NZ_JBHSNS010000004.1"/>
</dbReference>
<protein>
    <submittedName>
        <fullName evidence="2">ATP-binding protein</fullName>
    </submittedName>
</protein>
<dbReference type="Proteomes" id="UP001596072">
    <property type="component" value="Unassembled WGS sequence"/>
</dbReference>
<comment type="caution">
    <text evidence="2">The sequence shown here is derived from an EMBL/GenBank/DDBJ whole genome shotgun (WGS) entry which is preliminary data.</text>
</comment>
<name>A0ABW0ZE93_9ACTN</name>
<dbReference type="Gene3D" id="3.40.50.300">
    <property type="entry name" value="P-loop containing nucleotide triphosphate hydrolases"/>
    <property type="match status" value="1"/>
</dbReference>
<reference evidence="3" key="1">
    <citation type="journal article" date="2019" name="Int. J. Syst. Evol. Microbiol.">
        <title>The Global Catalogue of Microorganisms (GCM) 10K type strain sequencing project: providing services to taxonomists for standard genome sequencing and annotation.</title>
        <authorList>
            <consortium name="The Broad Institute Genomics Platform"/>
            <consortium name="The Broad Institute Genome Sequencing Center for Infectious Disease"/>
            <person name="Wu L."/>
            <person name="Ma J."/>
        </authorList>
    </citation>
    <scope>NUCLEOTIDE SEQUENCE [LARGE SCALE GENOMIC DNA]</scope>
    <source>
        <strain evidence="3">YIM 94188</strain>
    </source>
</reference>
<accession>A0ABW0ZE93</accession>
<proteinExistence type="predicted"/>
<gene>
    <name evidence="2" type="ORF">ACFPQB_10440</name>
</gene>
<organism evidence="2 3">
    <name type="scientific">Nocardioides vastitatis</name>
    <dbReference type="NCBI Taxonomy" id="2568655"/>
    <lineage>
        <taxon>Bacteria</taxon>
        <taxon>Bacillati</taxon>
        <taxon>Actinomycetota</taxon>
        <taxon>Actinomycetes</taxon>
        <taxon>Propionibacteriales</taxon>
        <taxon>Nocardioidaceae</taxon>
        <taxon>Nocardioides</taxon>
    </lineage>
</organism>
<keyword evidence="2" id="KW-0067">ATP-binding</keyword>
<dbReference type="GO" id="GO:0005524">
    <property type="term" value="F:ATP binding"/>
    <property type="evidence" value="ECO:0007669"/>
    <property type="project" value="UniProtKB-KW"/>
</dbReference>
<sequence>MGRPAMARDASSSLPAELTAFVGRRHDRAEVRRLLSESRLVTLTGLGGVGKTRLALQVASELQRFVRDGVWFVPLGELSDPRLIADATAAVLGIHDRSGQFGVIRLAEQLRRLELLLVLDNCEHLIEDCAVLADTLLRTCPRLRILATSREALRIGGEAIRPVAPLSVPDPAADHGALQDYEAVQLFVERASRVVPGFSVEEQNRAAVIGICEHLEGIP</sequence>
<keyword evidence="2" id="KW-0547">Nucleotide-binding</keyword>
<dbReference type="PRINTS" id="PR00364">
    <property type="entry name" value="DISEASERSIST"/>
</dbReference>
<dbReference type="InterPro" id="IPR049945">
    <property type="entry name" value="AAA_22"/>
</dbReference>